<feature type="compositionally biased region" description="Polar residues" evidence="1">
    <location>
        <begin position="67"/>
        <end position="76"/>
    </location>
</feature>
<protein>
    <submittedName>
        <fullName evidence="2">(salmon louse) hypothetical protein</fullName>
    </submittedName>
</protein>
<proteinExistence type="predicted"/>
<evidence type="ECO:0000313" key="2">
    <source>
        <dbReference type="EMBL" id="CAF2759926.1"/>
    </source>
</evidence>
<dbReference type="EMBL" id="HG994580">
    <property type="protein sequence ID" value="CAF2759926.1"/>
    <property type="molecule type" value="Genomic_DNA"/>
</dbReference>
<organism evidence="2 3">
    <name type="scientific">Lepeophtheirus salmonis</name>
    <name type="common">Salmon louse</name>
    <name type="synonym">Caligus salmonis</name>
    <dbReference type="NCBI Taxonomy" id="72036"/>
    <lineage>
        <taxon>Eukaryota</taxon>
        <taxon>Metazoa</taxon>
        <taxon>Ecdysozoa</taxon>
        <taxon>Arthropoda</taxon>
        <taxon>Crustacea</taxon>
        <taxon>Multicrustacea</taxon>
        <taxon>Hexanauplia</taxon>
        <taxon>Copepoda</taxon>
        <taxon>Siphonostomatoida</taxon>
        <taxon>Caligidae</taxon>
        <taxon>Lepeophtheirus</taxon>
    </lineage>
</organism>
<feature type="region of interest" description="Disordered" evidence="1">
    <location>
        <begin position="1"/>
        <end position="76"/>
    </location>
</feature>
<feature type="compositionally biased region" description="Basic and acidic residues" evidence="1">
    <location>
        <begin position="9"/>
        <end position="22"/>
    </location>
</feature>
<dbReference type="Proteomes" id="UP000675881">
    <property type="component" value="Chromosome 1"/>
</dbReference>
<dbReference type="AlphaFoldDB" id="A0A7R8CBJ6"/>
<feature type="compositionally biased region" description="Basic residues" evidence="1">
    <location>
        <begin position="34"/>
        <end position="44"/>
    </location>
</feature>
<reference evidence="2" key="1">
    <citation type="submission" date="2021-02" db="EMBL/GenBank/DDBJ databases">
        <authorList>
            <person name="Bekaert M."/>
        </authorList>
    </citation>
    <scope>NUCLEOTIDE SEQUENCE</scope>
    <source>
        <strain evidence="2">IoA-00</strain>
    </source>
</reference>
<sequence>MRSIPPIHQSKEDKPYRIETPKGRLHQSSLLLEKRKKKRGRPIKKAPSPPDCNVCGTCDREKRKRSQASSGSLLRSASKTIGVTGSVVSNLKKMVIQKGHELDSFLEAKMLICDAKDVDEDYSSSKKNASKYRKMASLLQ</sequence>
<evidence type="ECO:0000313" key="3">
    <source>
        <dbReference type="Proteomes" id="UP000675881"/>
    </source>
</evidence>
<feature type="region of interest" description="Disordered" evidence="1">
    <location>
        <begin position="119"/>
        <end position="140"/>
    </location>
</feature>
<name>A0A7R8CBJ6_LEPSM</name>
<evidence type="ECO:0000256" key="1">
    <source>
        <dbReference type="SAM" id="MobiDB-lite"/>
    </source>
</evidence>
<gene>
    <name evidence="2" type="ORF">LSAA_604</name>
</gene>
<accession>A0A7R8CBJ6</accession>
<keyword evidence="3" id="KW-1185">Reference proteome</keyword>